<reference evidence="11" key="1">
    <citation type="journal article" date="2017" name="Nature">
        <title>The genome of Chenopodium quinoa.</title>
        <authorList>
            <person name="Jarvis D.E."/>
            <person name="Ho Y.S."/>
            <person name="Lightfoot D.J."/>
            <person name="Schmoeckel S.M."/>
            <person name="Li B."/>
            <person name="Borm T.J.A."/>
            <person name="Ohyanagi H."/>
            <person name="Mineta K."/>
            <person name="Michell C.T."/>
            <person name="Saber N."/>
            <person name="Kharbatia N.M."/>
            <person name="Rupper R.R."/>
            <person name="Sharp A.R."/>
            <person name="Dally N."/>
            <person name="Boughton B.A."/>
            <person name="Woo Y.H."/>
            <person name="Gao G."/>
            <person name="Schijlen E.G.W.M."/>
            <person name="Guo X."/>
            <person name="Momin A.A."/>
            <person name="Negrao S."/>
            <person name="Al-Babili S."/>
            <person name="Gehring C."/>
            <person name="Roessner U."/>
            <person name="Jung C."/>
            <person name="Murphy K."/>
            <person name="Arold S.T."/>
            <person name="Gojobori T."/>
            <person name="van der Linden C.G."/>
            <person name="van Loo E.N."/>
            <person name="Jellen E.N."/>
            <person name="Maughan P.J."/>
            <person name="Tester M."/>
        </authorList>
    </citation>
    <scope>NUCLEOTIDE SEQUENCE [LARGE SCALE GENOMIC DNA]</scope>
    <source>
        <strain evidence="11">cv. PI 614886</strain>
    </source>
</reference>
<organism evidence="11 12">
    <name type="scientific">Chenopodium quinoa</name>
    <name type="common">Quinoa</name>
    <dbReference type="NCBI Taxonomy" id="63459"/>
    <lineage>
        <taxon>Eukaryota</taxon>
        <taxon>Viridiplantae</taxon>
        <taxon>Streptophyta</taxon>
        <taxon>Embryophyta</taxon>
        <taxon>Tracheophyta</taxon>
        <taxon>Spermatophyta</taxon>
        <taxon>Magnoliopsida</taxon>
        <taxon>eudicotyledons</taxon>
        <taxon>Gunneridae</taxon>
        <taxon>Pentapetalae</taxon>
        <taxon>Caryophyllales</taxon>
        <taxon>Chenopodiaceae</taxon>
        <taxon>Chenopodioideae</taxon>
        <taxon>Atripliceae</taxon>
        <taxon>Chenopodium</taxon>
    </lineage>
</organism>
<comment type="catalytic activity">
    <reaction evidence="7">
        <text>L-threonyl-[protein] + ATP = O-phospho-L-threonyl-[protein] + ADP + H(+)</text>
        <dbReference type="Rhea" id="RHEA:46608"/>
        <dbReference type="Rhea" id="RHEA-COMP:11060"/>
        <dbReference type="Rhea" id="RHEA-COMP:11605"/>
        <dbReference type="ChEBI" id="CHEBI:15378"/>
        <dbReference type="ChEBI" id="CHEBI:30013"/>
        <dbReference type="ChEBI" id="CHEBI:30616"/>
        <dbReference type="ChEBI" id="CHEBI:61977"/>
        <dbReference type="ChEBI" id="CHEBI:456216"/>
    </reaction>
</comment>
<dbReference type="SUPFAM" id="SSF56112">
    <property type="entry name" value="Protein kinase-like (PK-like)"/>
    <property type="match status" value="1"/>
</dbReference>
<dbReference type="Gene3D" id="3.30.200.20">
    <property type="entry name" value="Phosphorylase Kinase, domain 1"/>
    <property type="match status" value="1"/>
</dbReference>
<dbReference type="Gramene" id="AUR62002381-RA">
    <property type="protein sequence ID" value="AUR62002381-RA:cds"/>
    <property type="gene ID" value="AUR62002381"/>
</dbReference>
<dbReference type="Gene3D" id="1.10.510.10">
    <property type="entry name" value="Transferase(Phosphotransferase) domain 1"/>
    <property type="match status" value="1"/>
</dbReference>
<evidence type="ECO:0000256" key="1">
    <source>
        <dbReference type="ARBA" id="ARBA00022527"/>
    </source>
</evidence>
<dbReference type="GO" id="GO:0005524">
    <property type="term" value="F:ATP binding"/>
    <property type="evidence" value="ECO:0007669"/>
    <property type="project" value="UniProtKB-UniRule"/>
</dbReference>
<evidence type="ECO:0000256" key="9">
    <source>
        <dbReference type="RuleBase" id="RU000304"/>
    </source>
</evidence>
<evidence type="ECO:0000256" key="2">
    <source>
        <dbReference type="ARBA" id="ARBA00022679"/>
    </source>
</evidence>
<dbReference type="InterPro" id="IPR011009">
    <property type="entry name" value="Kinase-like_dom_sf"/>
</dbReference>
<sequence length="287" mass="32509">MVKMFTIKQLQEATDNYSENNIIGRGGFGMVFKGKLPNNQIVAIKRSLKVDSTQVEQFINEVIALSQINNRNVVKLLGCCLETEVPLLVYEFISNGTLHDHLHDEGKVEFFIWDLRLRIPAQVAQVLAYLHTAISIPIIHKDIKSANILLDDKYTTKVADVGASKLVPVDQERLGTMVQGTCGYLDPQYMQNGELTDKSDVYSFGVVLAELLTREKAISYAKPESERCLAIHFLRKLREERLFEILDEKLVSDGSIEQLKEVANLARRCLYLKGDDHPTMKEVAREL</sequence>
<dbReference type="Proteomes" id="UP000596660">
    <property type="component" value="Unplaced"/>
</dbReference>
<dbReference type="GO" id="GO:0007166">
    <property type="term" value="P:cell surface receptor signaling pathway"/>
    <property type="evidence" value="ECO:0007669"/>
    <property type="project" value="InterPro"/>
</dbReference>
<reference evidence="11" key="2">
    <citation type="submission" date="2021-03" db="UniProtKB">
        <authorList>
            <consortium name="EnsemblPlants"/>
        </authorList>
    </citation>
    <scope>IDENTIFICATION</scope>
</reference>
<evidence type="ECO:0000256" key="8">
    <source>
        <dbReference type="PROSITE-ProRule" id="PRU10141"/>
    </source>
</evidence>
<dbReference type="PANTHER" id="PTHR27005">
    <property type="entry name" value="WALL-ASSOCIATED RECEPTOR KINASE-LIKE 21"/>
    <property type="match status" value="1"/>
</dbReference>
<dbReference type="OMA" id="TDPAFEM"/>
<dbReference type="EnsemblPlants" id="AUR62002381-RA">
    <property type="protein sequence ID" value="AUR62002381-RA:cds"/>
    <property type="gene ID" value="AUR62002381"/>
</dbReference>
<keyword evidence="4" id="KW-0418">Kinase</keyword>
<accession>A0A803KTM3</accession>
<evidence type="ECO:0000256" key="5">
    <source>
        <dbReference type="ARBA" id="ARBA00022840"/>
    </source>
</evidence>
<keyword evidence="3 8" id="KW-0547">Nucleotide-binding</keyword>
<dbReference type="InterPro" id="IPR017441">
    <property type="entry name" value="Protein_kinase_ATP_BS"/>
</dbReference>
<evidence type="ECO:0000313" key="12">
    <source>
        <dbReference type="Proteomes" id="UP000596660"/>
    </source>
</evidence>
<proteinExistence type="inferred from homology"/>
<evidence type="ECO:0000313" key="11">
    <source>
        <dbReference type="EnsemblPlants" id="AUR62002381-RA:cds"/>
    </source>
</evidence>
<keyword evidence="5 8" id="KW-0067">ATP-binding</keyword>
<evidence type="ECO:0000256" key="4">
    <source>
        <dbReference type="ARBA" id="ARBA00022777"/>
    </source>
</evidence>
<evidence type="ECO:0000256" key="7">
    <source>
        <dbReference type="ARBA" id="ARBA00047951"/>
    </source>
</evidence>
<dbReference type="PANTHER" id="PTHR27005:SF468">
    <property type="entry name" value="OS01G0310500 PROTEIN"/>
    <property type="match status" value="1"/>
</dbReference>
<dbReference type="GO" id="GO:0005886">
    <property type="term" value="C:plasma membrane"/>
    <property type="evidence" value="ECO:0007669"/>
    <property type="project" value="TreeGrafter"/>
</dbReference>
<dbReference type="SMART" id="SM00220">
    <property type="entry name" value="S_TKc"/>
    <property type="match status" value="1"/>
</dbReference>
<keyword evidence="12" id="KW-1185">Reference proteome</keyword>
<name>A0A803KTM3_CHEQI</name>
<dbReference type="InterPro" id="IPR001245">
    <property type="entry name" value="Ser-Thr/Tyr_kinase_cat_dom"/>
</dbReference>
<dbReference type="FunFam" id="1.10.510.10:FF:000084">
    <property type="entry name" value="Wall-associated receptor kinase 2"/>
    <property type="match status" value="1"/>
</dbReference>
<dbReference type="Pfam" id="PF07714">
    <property type="entry name" value="PK_Tyr_Ser-Thr"/>
    <property type="match status" value="1"/>
</dbReference>
<dbReference type="GO" id="GO:0004674">
    <property type="term" value="F:protein serine/threonine kinase activity"/>
    <property type="evidence" value="ECO:0007669"/>
    <property type="project" value="UniProtKB-KW"/>
</dbReference>
<dbReference type="PROSITE" id="PS00107">
    <property type="entry name" value="PROTEIN_KINASE_ATP"/>
    <property type="match status" value="1"/>
</dbReference>
<evidence type="ECO:0000259" key="10">
    <source>
        <dbReference type="PROSITE" id="PS50011"/>
    </source>
</evidence>
<keyword evidence="2" id="KW-0808">Transferase</keyword>
<feature type="domain" description="Protein kinase" evidence="10">
    <location>
        <begin position="17"/>
        <end position="287"/>
    </location>
</feature>
<dbReference type="FunFam" id="3.30.200.20:FF:000337">
    <property type="entry name" value="Wall-associated receptor kinase 3"/>
    <property type="match status" value="1"/>
</dbReference>
<evidence type="ECO:0000256" key="3">
    <source>
        <dbReference type="ARBA" id="ARBA00022741"/>
    </source>
</evidence>
<evidence type="ECO:0000256" key="6">
    <source>
        <dbReference type="ARBA" id="ARBA00047558"/>
    </source>
</evidence>
<comment type="catalytic activity">
    <reaction evidence="6">
        <text>L-seryl-[protein] + ATP = O-phospho-L-seryl-[protein] + ADP + H(+)</text>
        <dbReference type="Rhea" id="RHEA:17989"/>
        <dbReference type="Rhea" id="RHEA-COMP:9863"/>
        <dbReference type="Rhea" id="RHEA-COMP:11604"/>
        <dbReference type="ChEBI" id="CHEBI:15378"/>
        <dbReference type="ChEBI" id="CHEBI:29999"/>
        <dbReference type="ChEBI" id="CHEBI:30616"/>
        <dbReference type="ChEBI" id="CHEBI:83421"/>
        <dbReference type="ChEBI" id="CHEBI:456216"/>
    </reaction>
</comment>
<dbReference type="AlphaFoldDB" id="A0A803KTM3"/>
<comment type="similarity">
    <text evidence="9">Belongs to the protein kinase superfamily.</text>
</comment>
<dbReference type="PROSITE" id="PS50011">
    <property type="entry name" value="PROTEIN_KINASE_DOM"/>
    <property type="match status" value="1"/>
</dbReference>
<keyword evidence="1 9" id="KW-0723">Serine/threonine-protein kinase</keyword>
<feature type="binding site" evidence="8">
    <location>
        <position position="45"/>
    </location>
    <ligand>
        <name>ATP</name>
        <dbReference type="ChEBI" id="CHEBI:30616"/>
    </ligand>
</feature>
<dbReference type="InterPro" id="IPR045274">
    <property type="entry name" value="WAK-like"/>
</dbReference>
<protein>
    <recommendedName>
        <fullName evidence="10">Protein kinase domain-containing protein</fullName>
    </recommendedName>
</protein>
<dbReference type="InterPro" id="IPR008271">
    <property type="entry name" value="Ser/Thr_kinase_AS"/>
</dbReference>
<dbReference type="PROSITE" id="PS00108">
    <property type="entry name" value="PROTEIN_KINASE_ST"/>
    <property type="match status" value="1"/>
</dbReference>
<dbReference type="InterPro" id="IPR000719">
    <property type="entry name" value="Prot_kinase_dom"/>
</dbReference>